<dbReference type="Pfam" id="PF14235">
    <property type="entry name" value="DUF4337"/>
    <property type="match status" value="1"/>
</dbReference>
<keyword evidence="1" id="KW-1133">Transmembrane helix</keyword>
<evidence type="ECO:0000313" key="2">
    <source>
        <dbReference type="EMBL" id="AYN67833.1"/>
    </source>
</evidence>
<keyword evidence="1" id="KW-0472">Membrane</keyword>
<sequence length="202" mass="22684">MSKQSKKIEERGGVLIIFFVALLAIMEVLNNSFEKQITNADNNEVSYSDWYNAKSIKQVMKENERDFLAALLSTGLMDRDHSSVLKEKIDKTKELIIKYEAEKTEILMGSANIPPSSWAQDLDGEMGKITGLREWREISRKLKDTVGKINLGILFLQISVVFGVVCLIIQENVKLQKTFTLLMLAAGMIGIVLSLYGYASSL</sequence>
<dbReference type="KEGG" id="emar:D1013_10845"/>
<name>A0A3G2L6K2_9FLAO</name>
<dbReference type="InterPro" id="IPR025570">
    <property type="entry name" value="DUF4337"/>
</dbReference>
<evidence type="ECO:0000256" key="1">
    <source>
        <dbReference type="SAM" id="Phobius"/>
    </source>
</evidence>
<reference evidence="2 3" key="1">
    <citation type="submission" date="2018-08" db="EMBL/GenBank/DDBJ databases">
        <title>The reduced genetic potential of extracellular carbohydrate catabolism in Euzebyella marina RN62, a Flavobacteriia bacterium isolated from the hadal water.</title>
        <authorList>
            <person name="Xue C."/>
        </authorList>
    </citation>
    <scope>NUCLEOTIDE SEQUENCE [LARGE SCALE GENOMIC DNA]</scope>
    <source>
        <strain evidence="2 3">RN62</strain>
    </source>
</reference>
<keyword evidence="1" id="KW-0812">Transmembrane</keyword>
<proteinExistence type="predicted"/>
<dbReference type="Proteomes" id="UP000276309">
    <property type="component" value="Chromosome"/>
</dbReference>
<keyword evidence="3" id="KW-1185">Reference proteome</keyword>
<dbReference type="EMBL" id="CP032050">
    <property type="protein sequence ID" value="AYN67833.1"/>
    <property type="molecule type" value="Genomic_DNA"/>
</dbReference>
<gene>
    <name evidence="2" type="ORF">D1013_10845</name>
</gene>
<dbReference type="RefSeq" id="WP_121848848.1">
    <property type="nucleotide sequence ID" value="NZ_CP032050.1"/>
</dbReference>
<dbReference type="OrthoDB" id="954864at2"/>
<feature type="transmembrane region" description="Helical" evidence="1">
    <location>
        <begin position="149"/>
        <end position="169"/>
    </location>
</feature>
<evidence type="ECO:0000313" key="3">
    <source>
        <dbReference type="Proteomes" id="UP000276309"/>
    </source>
</evidence>
<accession>A0A3G2L6K2</accession>
<feature type="transmembrane region" description="Helical" evidence="1">
    <location>
        <begin position="12"/>
        <end position="29"/>
    </location>
</feature>
<feature type="transmembrane region" description="Helical" evidence="1">
    <location>
        <begin position="181"/>
        <end position="199"/>
    </location>
</feature>
<organism evidence="2 3">
    <name type="scientific">Euzebyella marina</name>
    <dbReference type="NCBI Taxonomy" id="1761453"/>
    <lineage>
        <taxon>Bacteria</taxon>
        <taxon>Pseudomonadati</taxon>
        <taxon>Bacteroidota</taxon>
        <taxon>Flavobacteriia</taxon>
        <taxon>Flavobacteriales</taxon>
        <taxon>Flavobacteriaceae</taxon>
        <taxon>Euzebyella</taxon>
    </lineage>
</organism>
<dbReference type="AlphaFoldDB" id="A0A3G2L6K2"/>
<protein>
    <submittedName>
        <fullName evidence="2">DUF4337 family protein</fullName>
    </submittedName>
</protein>